<accession>A0ABU5ITW6</accession>
<feature type="transmembrane region" description="Helical" evidence="6">
    <location>
        <begin position="74"/>
        <end position="101"/>
    </location>
</feature>
<evidence type="ECO:0000313" key="9">
    <source>
        <dbReference type="Proteomes" id="UP001290455"/>
    </source>
</evidence>
<gene>
    <name evidence="8" type="ORF">SM124_02355</name>
</gene>
<dbReference type="EMBL" id="JAXOFX010000001">
    <property type="protein sequence ID" value="MDZ5470583.1"/>
    <property type="molecule type" value="Genomic_DNA"/>
</dbReference>
<organism evidence="8 9">
    <name type="scientific">Robertmurraya mangrovi</name>
    <dbReference type="NCBI Taxonomy" id="3098077"/>
    <lineage>
        <taxon>Bacteria</taxon>
        <taxon>Bacillati</taxon>
        <taxon>Bacillota</taxon>
        <taxon>Bacilli</taxon>
        <taxon>Bacillales</taxon>
        <taxon>Bacillaceae</taxon>
        <taxon>Robertmurraya</taxon>
    </lineage>
</organism>
<reference evidence="8 9" key="1">
    <citation type="submission" date="2023-11" db="EMBL/GenBank/DDBJ databases">
        <title>Bacillus jintuensis, isolated from a mudflat on the Beibu Gulf coast.</title>
        <authorList>
            <person name="Li M."/>
        </authorList>
    </citation>
    <scope>NUCLEOTIDE SEQUENCE [LARGE SCALE GENOMIC DNA]</scope>
    <source>
        <strain evidence="8 9">31A1R</strain>
    </source>
</reference>
<evidence type="ECO:0000256" key="6">
    <source>
        <dbReference type="SAM" id="Phobius"/>
    </source>
</evidence>
<evidence type="ECO:0000256" key="5">
    <source>
        <dbReference type="ARBA" id="ARBA00023136"/>
    </source>
</evidence>
<comment type="caution">
    <text evidence="8">The sequence shown here is derived from an EMBL/GenBank/DDBJ whole genome shotgun (WGS) entry which is preliminary data.</text>
</comment>
<feature type="transmembrane region" description="Helical" evidence="6">
    <location>
        <begin position="25"/>
        <end position="54"/>
    </location>
</feature>
<proteinExistence type="predicted"/>
<dbReference type="RefSeq" id="WP_322444881.1">
    <property type="nucleotide sequence ID" value="NZ_JAXOFX010000001.1"/>
</dbReference>
<dbReference type="PANTHER" id="PTHR36115">
    <property type="entry name" value="PROLINE-RICH ANTIGEN HOMOLOG-RELATED"/>
    <property type="match status" value="1"/>
</dbReference>
<evidence type="ECO:0000256" key="3">
    <source>
        <dbReference type="ARBA" id="ARBA00022692"/>
    </source>
</evidence>
<keyword evidence="3 6" id="KW-0812">Transmembrane</keyword>
<feature type="transmembrane region" description="Helical" evidence="6">
    <location>
        <begin position="138"/>
        <end position="157"/>
    </location>
</feature>
<evidence type="ECO:0000256" key="2">
    <source>
        <dbReference type="ARBA" id="ARBA00022475"/>
    </source>
</evidence>
<dbReference type="Pfam" id="PF06271">
    <property type="entry name" value="RDD"/>
    <property type="match status" value="1"/>
</dbReference>
<evidence type="ECO:0000256" key="4">
    <source>
        <dbReference type="ARBA" id="ARBA00022989"/>
    </source>
</evidence>
<keyword evidence="2" id="KW-1003">Cell membrane</keyword>
<evidence type="ECO:0000259" key="7">
    <source>
        <dbReference type="Pfam" id="PF06271"/>
    </source>
</evidence>
<comment type="subcellular location">
    <subcellularLocation>
        <location evidence="1">Cell membrane</location>
        <topology evidence="1">Multi-pass membrane protein</topology>
    </subcellularLocation>
</comment>
<evidence type="ECO:0000313" key="8">
    <source>
        <dbReference type="EMBL" id="MDZ5470583.1"/>
    </source>
</evidence>
<dbReference type="InterPro" id="IPR010432">
    <property type="entry name" value="RDD"/>
</dbReference>
<name>A0ABU5ITW6_9BACI</name>
<sequence>MENQFESEKGLFEEPKEYASFWQRFVAYLIDGVVLGIPLAILTIIIITIFFGSTGATDILMSSAYGGELTDEEALTFLGTYLSAVFVSILINFVIAVAYYAGLHASKWQGTVGKKLLGIKVTDLHGNRISFWRGLGRYAAMGFLSGIFMIGFIMAAFTEKKQALHDMIAGTLVVKK</sequence>
<evidence type="ECO:0000256" key="1">
    <source>
        <dbReference type="ARBA" id="ARBA00004651"/>
    </source>
</evidence>
<keyword evidence="5 6" id="KW-0472">Membrane</keyword>
<keyword evidence="9" id="KW-1185">Reference proteome</keyword>
<feature type="domain" description="RDD" evidence="7">
    <location>
        <begin position="18"/>
        <end position="170"/>
    </location>
</feature>
<protein>
    <submittedName>
        <fullName evidence="8">RDD family protein</fullName>
    </submittedName>
</protein>
<keyword evidence="4 6" id="KW-1133">Transmembrane helix</keyword>
<dbReference type="InterPro" id="IPR051791">
    <property type="entry name" value="Pra-immunoreactive"/>
</dbReference>
<dbReference type="PANTHER" id="PTHR36115:SF9">
    <property type="entry name" value="LMO1584 PROTEIN"/>
    <property type="match status" value="1"/>
</dbReference>
<dbReference type="Proteomes" id="UP001290455">
    <property type="component" value="Unassembled WGS sequence"/>
</dbReference>